<evidence type="ECO:0000313" key="2">
    <source>
        <dbReference type="EMBL" id="KAK3595964.1"/>
    </source>
</evidence>
<dbReference type="InterPro" id="IPR008775">
    <property type="entry name" value="Phytyl_CoA_dOase-like"/>
</dbReference>
<comment type="cofactor">
    <cofactor evidence="1">
        <name>Fe cation</name>
        <dbReference type="ChEBI" id="CHEBI:24875"/>
    </cofactor>
</comment>
<dbReference type="SUPFAM" id="SSF51197">
    <property type="entry name" value="Clavaminate synthase-like"/>
    <property type="match status" value="1"/>
</dbReference>
<name>A0AAE0VZV8_9BIVA</name>
<gene>
    <name evidence="2" type="ORF">CHS0354_032478</name>
</gene>
<dbReference type="Pfam" id="PF05721">
    <property type="entry name" value="PhyH"/>
    <property type="match status" value="1"/>
</dbReference>
<reference evidence="2" key="1">
    <citation type="journal article" date="2021" name="Genome Biol. Evol.">
        <title>A High-Quality Reference Genome for a Parasitic Bivalve with Doubly Uniparental Inheritance (Bivalvia: Unionida).</title>
        <authorList>
            <person name="Smith C.H."/>
        </authorList>
    </citation>
    <scope>NUCLEOTIDE SEQUENCE</scope>
    <source>
        <strain evidence="2">CHS0354</strain>
    </source>
</reference>
<dbReference type="EMBL" id="JAEAOA010001917">
    <property type="protein sequence ID" value="KAK3595964.1"/>
    <property type="molecule type" value="Genomic_DNA"/>
</dbReference>
<dbReference type="Gene3D" id="2.60.120.620">
    <property type="entry name" value="q2cbj1_9rhob like domain"/>
    <property type="match status" value="1"/>
</dbReference>
<organism evidence="2 3">
    <name type="scientific">Potamilus streckersoni</name>
    <dbReference type="NCBI Taxonomy" id="2493646"/>
    <lineage>
        <taxon>Eukaryota</taxon>
        <taxon>Metazoa</taxon>
        <taxon>Spiralia</taxon>
        <taxon>Lophotrochozoa</taxon>
        <taxon>Mollusca</taxon>
        <taxon>Bivalvia</taxon>
        <taxon>Autobranchia</taxon>
        <taxon>Heteroconchia</taxon>
        <taxon>Palaeoheterodonta</taxon>
        <taxon>Unionida</taxon>
        <taxon>Unionoidea</taxon>
        <taxon>Unionidae</taxon>
        <taxon>Ambleminae</taxon>
        <taxon>Lampsilini</taxon>
        <taxon>Potamilus</taxon>
    </lineage>
</organism>
<dbReference type="Proteomes" id="UP001195483">
    <property type="component" value="Unassembled WGS sequence"/>
</dbReference>
<dbReference type="AlphaFoldDB" id="A0AAE0VZV8"/>
<evidence type="ECO:0000313" key="3">
    <source>
        <dbReference type="Proteomes" id="UP001195483"/>
    </source>
</evidence>
<dbReference type="PANTHER" id="PTHR20883">
    <property type="entry name" value="PHYTANOYL-COA DIOXYGENASE DOMAIN CONTAINING 1"/>
    <property type="match status" value="1"/>
</dbReference>
<sequence>MASEPKKIKMQPGYTDEGYPELFDIRAMPLQPKDKKPGQLPIQKVKKFFEDGFVIVEDFFKKEELERCRDAVEDLVDHLAQTLHKAGKIKNLYSEHGLFERLTHIEAEFPGANIVLHKFGTLPQAFKDLWSNERLLNVIEQLIGPDIAGHPVWNLRTKTPQNEATTVPWHQDVGYLDNDSYKVLQPTAWIPLLDANEKNGCMELTRRGHKTGKVATHQCCYGGTWYVMLEEDEMEKKLEIDMKKDKVLCPVPYGGMLLLNNLVPHRSLPNLSNEIRWSLDLRWQNPKLPNGFYGMKECVLMRSSKDPVAKIDWEKFERVNRHKEQRESVKDIIPQAEESEFDTTIQGPWMKKWEIVHVNRHVEKMDPSKDYATWHGHKA</sequence>
<keyword evidence="3" id="KW-1185">Reference proteome</keyword>
<reference evidence="2" key="2">
    <citation type="journal article" date="2021" name="Genome Biol. Evol.">
        <title>Developing a high-quality reference genome for a parasitic bivalve with doubly uniparental inheritance (Bivalvia: Unionida).</title>
        <authorList>
            <person name="Smith C.H."/>
        </authorList>
    </citation>
    <scope>NUCLEOTIDE SEQUENCE</scope>
    <source>
        <strain evidence="2">CHS0354</strain>
        <tissue evidence="2">Mantle</tissue>
    </source>
</reference>
<proteinExistence type="predicted"/>
<accession>A0AAE0VZV8</accession>
<protein>
    <submittedName>
        <fullName evidence="2">Uncharacterized protein</fullName>
    </submittedName>
</protein>
<comment type="caution">
    <text evidence="2">The sequence shown here is derived from an EMBL/GenBank/DDBJ whole genome shotgun (WGS) entry which is preliminary data.</text>
</comment>
<evidence type="ECO:0000256" key="1">
    <source>
        <dbReference type="ARBA" id="ARBA00001962"/>
    </source>
</evidence>
<reference evidence="2" key="3">
    <citation type="submission" date="2023-05" db="EMBL/GenBank/DDBJ databases">
        <authorList>
            <person name="Smith C.H."/>
        </authorList>
    </citation>
    <scope>NUCLEOTIDE SEQUENCE</scope>
    <source>
        <strain evidence="2">CHS0354</strain>
        <tissue evidence="2">Mantle</tissue>
    </source>
</reference>
<dbReference type="PANTHER" id="PTHR20883:SF14">
    <property type="entry name" value="PHYTANOYL-COA DIOXYGENASE"/>
    <property type="match status" value="1"/>
</dbReference>